<feature type="transmembrane region" description="Helical" evidence="1">
    <location>
        <begin position="313"/>
        <end position="335"/>
    </location>
</feature>
<keyword evidence="3" id="KW-1185">Reference proteome</keyword>
<accession>A0A401UGL1</accession>
<dbReference type="EMBL" id="BHYK01000001">
    <property type="protein sequence ID" value="GCD08678.1"/>
    <property type="molecule type" value="Genomic_DNA"/>
</dbReference>
<organism evidence="2 3">
    <name type="scientific">Clostridium tagluense</name>
    <dbReference type="NCBI Taxonomy" id="360422"/>
    <lineage>
        <taxon>Bacteria</taxon>
        <taxon>Bacillati</taxon>
        <taxon>Bacillota</taxon>
        <taxon>Clostridia</taxon>
        <taxon>Eubacteriales</taxon>
        <taxon>Clostridiaceae</taxon>
        <taxon>Clostridium</taxon>
    </lineage>
</organism>
<gene>
    <name evidence="2" type="ORF">Ctaglu_03010</name>
</gene>
<dbReference type="RefSeq" id="WP_124997344.1">
    <property type="nucleotide sequence ID" value="NZ_BHYK01000001.1"/>
</dbReference>
<proteinExistence type="predicted"/>
<feature type="transmembrane region" description="Helical" evidence="1">
    <location>
        <begin position="284"/>
        <end position="306"/>
    </location>
</feature>
<feature type="transmembrane region" description="Helical" evidence="1">
    <location>
        <begin position="231"/>
        <end position="253"/>
    </location>
</feature>
<evidence type="ECO:0000313" key="2">
    <source>
        <dbReference type="EMBL" id="GCD08678.1"/>
    </source>
</evidence>
<feature type="transmembrane region" description="Helical" evidence="1">
    <location>
        <begin position="185"/>
        <end position="206"/>
    </location>
</feature>
<feature type="transmembrane region" description="Helical" evidence="1">
    <location>
        <begin position="347"/>
        <end position="366"/>
    </location>
</feature>
<dbReference type="Proteomes" id="UP000287872">
    <property type="component" value="Unassembled WGS sequence"/>
</dbReference>
<comment type="caution">
    <text evidence="2">The sequence shown here is derived from an EMBL/GenBank/DDBJ whole genome shotgun (WGS) entry which is preliminary data.</text>
</comment>
<name>A0A401UGL1_9CLOT</name>
<evidence type="ECO:0000313" key="3">
    <source>
        <dbReference type="Proteomes" id="UP000287872"/>
    </source>
</evidence>
<keyword evidence="1" id="KW-0472">Membrane</keyword>
<protein>
    <submittedName>
        <fullName evidence="2">Uncharacterized protein</fullName>
    </submittedName>
</protein>
<dbReference type="OrthoDB" id="2199615at2"/>
<evidence type="ECO:0000256" key="1">
    <source>
        <dbReference type="SAM" id="Phobius"/>
    </source>
</evidence>
<dbReference type="AlphaFoldDB" id="A0A401UGL1"/>
<keyword evidence="1" id="KW-0812">Transmembrane</keyword>
<feature type="transmembrane region" description="Helical" evidence="1">
    <location>
        <begin position="12"/>
        <end position="31"/>
    </location>
</feature>
<keyword evidence="1" id="KW-1133">Transmembrane helix</keyword>
<sequence>MRIVFNEIKKIFNFKMVIMIMFISLIMYYLFISFDFKYFPNGRPEKDNYKISIQMLKDYGTSMDKKEFINFKELYNNQIQEANKYLKARPEFASAGITTYKKFKGIDRNNEKLGKLRDKVVFEDNVDIFWELQARENIIERYGEIDGNIDRNLNENQLERYNEVVKNDSITSILPYFVFENYNNLIKNVAMLIVLSIIFMISPIYIKDSINKVNYLQYTSKTGRKIFRNKLVSALISSFIIISIHLACFFILYSHNKVGMFLNSSINSVFNIHLYWYNINFIQYIQLTIIAIYVLGFAVTLIVTFISRIAPNYITLIGVQVPITFIIIYVSSKYLMNNLTITWFPKYFLPLAYFILVSIGLILIAIRWKKEKVVDIIN</sequence>
<reference evidence="2 3" key="1">
    <citation type="submission" date="2018-11" db="EMBL/GenBank/DDBJ databases">
        <title>Genome sequencing and assembly of Clostridium tagluense strain A121.</title>
        <authorList>
            <person name="Murakami T."/>
            <person name="Segawa T."/>
            <person name="Shcherbakova V.A."/>
            <person name="Mori H."/>
            <person name="Yoshimura Y."/>
        </authorList>
    </citation>
    <scope>NUCLEOTIDE SEQUENCE [LARGE SCALE GENOMIC DNA]</scope>
    <source>
        <strain evidence="2 3">A121</strain>
    </source>
</reference>